<feature type="binding site" evidence="12">
    <location>
        <position position="485"/>
    </location>
    <ligand>
        <name>Zn(2+)</name>
        <dbReference type="ChEBI" id="CHEBI:29105"/>
        <label>1</label>
    </ligand>
</feature>
<dbReference type="CDD" id="cd17929">
    <property type="entry name" value="DEXHc_priA"/>
    <property type="match status" value="1"/>
</dbReference>
<evidence type="ECO:0000256" key="12">
    <source>
        <dbReference type="HAMAP-Rule" id="MF_00983"/>
    </source>
</evidence>
<evidence type="ECO:0000256" key="2">
    <source>
        <dbReference type="ARBA" id="ARBA00022705"/>
    </source>
</evidence>
<dbReference type="EMBL" id="NBYY01000009">
    <property type="protein sequence ID" value="PCS23850.1"/>
    <property type="molecule type" value="Genomic_DNA"/>
</dbReference>
<feature type="domain" description="Helicase C-terminal" evidence="14">
    <location>
        <begin position="480"/>
        <end position="639"/>
    </location>
</feature>
<dbReference type="GO" id="GO:0043138">
    <property type="term" value="F:3'-5' DNA helicase activity"/>
    <property type="evidence" value="ECO:0007669"/>
    <property type="project" value="UniProtKB-EC"/>
</dbReference>
<evidence type="ECO:0000256" key="4">
    <source>
        <dbReference type="ARBA" id="ARBA00022741"/>
    </source>
</evidence>
<dbReference type="FunFam" id="3.40.1440.60:FF:000001">
    <property type="entry name" value="Primosomal protein N"/>
    <property type="match status" value="1"/>
</dbReference>
<accession>A0A2A5T6X6</accession>
<dbReference type="Gene3D" id="3.40.50.300">
    <property type="entry name" value="P-loop containing nucleotide triphosphate hydrolases"/>
    <property type="match status" value="2"/>
</dbReference>
<keyword evidence="2 12" id="KW-0235">DNA replication</keyword>
<dbReference type="Pfam" id="PF00271">
    <property type="entry name" value="Helicase_C"/>
    <property type="match status" value="1"/>
</dbReference>
<keyword evidence="9 12" id="KW-0238">DNA-binding</keyword>
<dbReference type="GO" id="GO:0005524">
    <property type="term" value="F:ATP binding"/>
    <property type="evidence" value="ECO:0007669"/>
    <property type="project" value="UniProtKB-UniRule"/>
</dbReference>
<organism evidence="15 16">
    <name type="scientific">Candidatus Enterovibrio escicola</name>
    <dbReference type="NCBI Taxonomy" id="1927127"/>
    <lineage>
        <taxon>Bacteria</taxon>
        <taxon>Pseudomonadati</taxon>
        <taxon>Pseudomonadota</taxon>
        <taxon>Gammaproteobacteria</taxon>
        <taxon>Vibrionales</taxon>
        <taxon>Vibrionaceae</taxon>
        <taxon>Enterovibrio</taxon>
    </lineage>
</organism>
<dbReference type="NCBIfam" id="NF004067">
    <property type="entry name" value="PRK05580.1-4"/>
    <property type="match status" value="1"/>
</dbReference>
<feature type="binding site" evidence="12">
    <location>
        <position position="445"/>
    </location>
    <ligand>
        <name>Zn(2+)</name>
        <dbReference type="ChEBI" id="CHEBI:29105"/>
        <label>1</label>
    </ligand>
</feature>
<dbReference type="GO" id="GO:0016887">
    <property type="term" value="F:ATP hydrolysis activity"/>
    <property type="evidence" value="ECO:0007669"/>
    <property type="project" value="RHEA"/>
</dbReference>
<evidence type="ECO:0000259" key="14">
    <source>
        <dbReference type="PROSITE" id="PS51194"/>
    </source>
</evidence>
<evidence type="ECO:0000313" key="16">
    <source>
        <dbReference type="Proteomes" id="UP000219020"/>
    </source>
</evidence>
<dbReference type="PROSITE" id="PS51194">
    <property type="entry name" value="HELICASE_CTER"/>
    <property type="match status" value="1"/>
</dbReference>
<dbReference type="EC" id="5.6.2.4" evidence="12"/>
<keyword evidence="3 12" id="KW-0479">Metal-binding</keyword>
<dbReference type="Pfam" id="PF17764">
    <property type="entry name" value="PriA_3primeBD"/>
    <property type="match status" value="1"/>
</dbReference>
<dbReference type="Pfam" id="PF18074">
    <property type="entry name" value="PriA_C"/>
    <property type="match status" value="1"/>
</dbReference>
<keyword evidence="1 12" id="KW-0639">Primosome</keyword>
<dbReference type="Pfam" id="PF00270">
    <property type="entry name" value="DEAD"/>
    <property type="match status" value="1"/>
</dbReference>
<dbReference type="GO" id="GO:0003677">
    <property type="term" value="F:DNA binding"/>
    <property type="evidence" value="ECO:0007669"/>
    <property type="project" value="UniProtKB-UniRule"/>
</dbReference>
<feature type="binding site" evidence="12">
    <location>
        <position position="454"/>
    </location>
    <ligand>
        <name>Zn(2+)</name>
        <dbReference type="ChEBI" id="CHEBI:29105"/>
        <label>2</label>
    </ligand>
</feature>
<dbReference type="PANTHER" id="PTHR30580:SF0">
    <property type="entry name" value="PRIMOSOMAL PROTEIN N"/>
    <property type="match status" value="1"/>
</dbReference>
<dbReference type="NCBIfam" id="TIGR00595">
    <property type="entry name" value="priA"/>
    <property type="match status" value="1"/>
</dbReference>
<dbReference type="GO" id="GO:0006302">
    <property type="term" value="P:double-strand break repair"/>
    <property type="evidence" value="ECO:0007669"/>
    <property type="project" value="InterPro"/>
</dbReference>
<dbReference type="SMART" id="SM00487">
    <property type="entry name" value="DEXDc"/>
    <property type="match status" value="1"/>
</dbReference>
<reference evidence="16" key="1">
    <citation type="submission" date="2017-04" db="EMBL/GenBank/DDBJ databases">
        <title>Genome evolution of the luminous symbionts of deep sea anglerfish.</title>
        <authorList>
            <person name="Hendry T.A."/>
        </authorList>
    </citation>
    <scope>NUCLEOTIDE SEQUENCE [LARGE SCALE GENOMIC DNA]</scope>
</reference>
<dbReference type="AlphaFoldDB" id="A0A2A5T6X6"/>
<keyword evidence="8 12" id="KW-0067">ATP-binding</keyword>
<dbReference type="Gene3D" id="3.40.1440.60">
    <property type="entry name" value="PriA, 3(prime) DNA-binding domain"/>
    <property type="match status" value="1"/>
</dbReference>
<dbReference type="InterPro" id="IPR042115">
    <property type="entry name" value="PriA_3primeBD_sf"/>
</dbReference>
<keyword evidence="4 12" id="KW-0547">Nucleotide-binding</keyword>
<feature type="domain" description="Helicase ATP-binding" evidence="13">
    <location>
        <begin position="220"/>
        <end position="386"/>
    </location>
</feature>
<feature type="binding site" evidence="12">
    <location>
        <position position="472"/>
    </location>
    <ligand>
        <name>Zn(2+)</name>
        <dbReference type="ChEBI" id="CHEBI:29105"/>
        <label>2</label>
    </ligand>
</feature>
<dbReference type="GO" id="GO:1990077">
    <property type="term" value="C:primosome complex"/>
    <property type="evidence" value="ECO:0007669"/>
    <property type="project" value="UniProtKB-UniRule"/>
</dbReference>
<proteinExistence type="inferred from homology"/>
<dbReference type="InterPro" id="IPR041236">
    <property type="entry name" value="PriA_C"/>
</dbReference>
<evidence type="ECO:0000256" key="8">
    <source>
        <dbReference type="ARBA" id="ARBA00022840"/>
    </source>
</evidence>
<dbReference type="GO" id="GO:0008270">
    <property type="term" value="F:zinc ion binding"/>
    <property type="evidence" value="ECO:0007669"/>
    <property type="project" value="UniProtKB-UniRule"/>
</dbReference>
<keyword evidence="7 12" id="KW-0862">Zinc</keyword>
<dbReference type="InterPro" id="IPR040498">
    <property type="entry name" value="PriA_CRR"/>
</dbReference>
<evidence type="ECO:0000256" key="1">
    <source>
        <dbReference type="ARBA" id="ARBA00022515"/>
    </source>
</evidence>
<evidence type="ECO:0000256" key="11">
    <source>
        <dbReference type="ARBA" id="ARBA00048988"/>
    </source>
</evidence>
<keyword evidence="10 12" id="KW-0413">Isomerase</keyword>
<keyword evidence="6 12" id="KW-0347">Helicase</keyword>
<comment type="subunit">
    <text evidence="12">Component of the replication restart primosome.</text>
</comment>
<comment type="similarity">
    <text evidence="12">Belongs to the helicase family. PriA subfamily.</text>
</comment>
<feature type="binding site" evidence="12">
    <location>
        <position position="448"/>
    </location>
    <ligand>
        <name>Zn(2+)</name>
        <dbReference type="ChEBI" id="CHEBI:29105"/>
        <label>1</label>
    </ligand>
</feature>
<dbReference type="InterPro" id="IPR005259">
    <property type="entry name" value="PriA"/>
</dbReference>
<feature type="binding site" evidence="12">
    <location>
        <position position="475"/>
    </location>
    <ligand>
        <name>Zn(2+)</name>
        <dbReference type="ChEBI" id="CHEBI:29105"/>
        <label>2</label>
    </ligand>
</feature>
<comment type="catalytic activity">
    <reaction evidence="12">
        <text>Couples ATP hydrolysis with the unwinding of duplex DNA by translocating in the 3'-5' direction.</text>
        <dbReference type="EC" id="5.6.2.4"/>
    </reaction>
</comment>
<dbReference type="PANTHER" id="PTHR30580">
    <property type="entry name" value="PRIMOSOMAL PROTEIN N"/>
    <property type="match status" value="1"/>
</dbReference>
<dbReference type="PROSITE" id="PS51192">
    <property type="entry name" value="HELICASE_ATP_BIND_1"/>
    <property type="match status" value="1"/>
</dbReference>
<gene>
    <name evidence="12" type="primary">priA</name>
    <name evidence="15" type="ORF">BTN49_0821</name>
</gene>
<dbReference type="HAMAP" id="MF_00983">
    <property type="entry name" value="PriA"/>
    <property type="match status" value="1"/>
</dbReference>
<comment type="cofactor">
    <cofactor evidence="12">
        <name>Zn(2+)</name>
        <dbReference type="ChEBI" id="CHEBI:29105"/>
    </cofactor>
    <text evidence="12">Binds 2 zinc ions per subunit.</text>
</comment>
<dbReference type="InterPro" id="IPR001650">
    <property type="entry name" value="Helicase_C-like"/>
</dbReference>
<dbReference type="CDD" id="cd18804">
    <property type="entry name" value="SF2_C_priA"/>
    <property type="match status" value="1"/>
</dbReference>
<dbReference type="GO" id="GO:0006270">
    <property type="term" value="P:DNA replication initiation"/>
    <property type="evidence" value="ECO:0007669"/>
    <property type="project" value="TreeGrafter"/>
</dbReference>
<feature type="binding site" evidence="12">
    <location>
        <position position="457"/>
    </location>
    <ligand>
        <name>Zn(2+)</name>
        <dbReference type="ChEBI" id="CHEBI:29105"/>
        <label>2</label>
    </ligand>
</feature>
<dbReference type="InterPro" id="IPR014001">
    <property type="entry name" value="Helicase_ATP-bd"/>
</dbReference>
<evidence type="ECO:0000256" key="7">
    <source>
        <dbReference type="ARBA" id="ARBA00022833"/>
    </source>
</evidence>
<comment type="caution">
    <text evidence="15">The sequence shown here is derived from an EMBL/GenBank/DDBJ whole genome shotgun (WGS) entry which is preliminary data.</text>
</comment>
<evidence type="ECO:0000259" key="13">
    <source>
        <dbReference type="PROSITE" id="PS51192"/>
    </source>
</evidence>
<name>A0A2A5T6X6_9GAMM</name>
<comment type="catalytic activity">
    <reaction evidence="11 12">
        <text>ATP + H2O = ADP + phosphate + H(+)</text>
        <dbReference type="Rhea" id="RHEA:13065"/>
        <dbReference type="ChEBI" id="CHEBI:15377"/>
        <dbReference type="ChEBI" id="CHEBI:15378"/>
        <dbReference type="ChEBI" id="CHEBI:30616"/>
        <dbReference type="ChEBI" id="CHEBI:43474"/>
        <dbReference type="ChEBI" id="CHEBI:456216"/>
        <dbReference type="EC" id="5.6.2.4"/>
    </reaction>
</comment>
<evidence type="ECO:0000256" key="3">
    <source>
        <dbReference type="ARBA" id="ARBA00022723"/>
    </source>
</evidence>
<dbReference type="Pfam" id="PF18319">
    <property type="entry name" value="Zn_ribbon_PriA"/>
    <property type="match status" value="1"/>
</dbReference>
<keyword evidence="16" id="KW-1185">Reference proteome</keyword>
<dbReference type="InterPro" id="IPR011545">
    <property type="entry name" value="DEAD/DEAH_box_helicase_dom"/>
</dbReference>
<dbReference type="GO" id="GO:0006310">
    <property type="term" value="P:DNA recombination"/>
    <property type="evidence" value="ECO:0007669"/>
    <property type="project" value="InterPro"/>
</dbReference>
<dbReference type="SMART" id="SM00490">
    <property type="entry name" value="HELICc"/>
    <property type="match status" value="1"/>
</dbReference>
<feature type="binding site" evidence="12">
    <location>
        <position position="488"/>
    </location>
    <ligand>
        <name>Zn(2+)</name>
        <dbReference type="ChEBI" id="CHEBI:29105"/>
        <label>1</label>
    </ligand>
</feature>
<sequence length="742" mass="83763">MNDLLQPKHCQMTPKIAKVALPLPLYKTFDYLIGNHVPIVGGRVRVPFGKQCKIGIVTALTDQSDLPLEQLKPINDVLDNTPLWPTSLYNLLNWASRYYQYPFGNVLTTAMPVSLRKGKAAFRTQNRLWKLTDIGKIQPLSSLTSAPKQARILTLLRNSAMTHTKLLENNITATVINKVEKKGWIEVAQNAHYKPWSTHYKVIEDKPTLNNEQAMAVATINANPNFSCYLIEGVTASGKTEVYLNLLEPVLAKGKQALILVPEIGLTPQTIERFKRRFNVPVEVLHSGQNETERLNTWLAARDCEVAIIIGTRSALFSPCTNLGIIIVDEEHDVSYKQKDSFRYHSRDLAVMRGHKENVPVVLGSATPSFESIHNVEIGKYHHLILSTRAGNVLNAKHGILDIRGLHLESGLSAPLISEIRRHLITGNQVMLFLNRRGYSPALMCHKCGWLASCKHCDANYTLHQQPQKLRCHHCGIQCSIPHQCDHCGSTQLIRVGVGTEQLETHLASIFPEYKTVRIDRDNTRKKGVLEEYLHAIHNKEYQILIGTQMLAKGHHFPDVTLVALVDTDSALFSNDFRAPERLAQLFIQVAGRAGRANKPGMVLLQTHHPEHFLLQSLIHNGYNSFSRKALRERQQASLPPFSYFCLIRAESHKSELVEQFLQQARTVLEIGALDDNSCTVMGPTPAPLHRRAAHYRWQLIVQTPSRRILQQKLSIALHSIRQLPLSKKVHWSLDIEPQDMN</sequence>
<dbReference type="NCBIfam" id="NF004065">
    <property type="entry name" value="PRK05580.1-1"/>
    <property type="match status" value="1"/>
</dbReference>
<evidence type="ECO:0000256" key="5">
    <source>
        <dbReference type="ARBA" id="ARBA00022801"/>
    </source>
</evidence>
<dbReference type="InterPro" id="IPR027417">
    <property type="entry name" value="P-loop_NTPase"/>
</dbReference>
<comment type="function">
    <text evidence="12">Initiates the restart of stalled replication forks, which reloads the replicative helicase on sites other than the origin of replication. Recognizes and binds to abandoned replication forks and remodels them to uncover a helicase loading site. Promotes assembly of the primosome at these replication forks.</text>
</comment>
<evidence type="ECO:0000256" key="9">
    <source>
        <dbReference type="ARBA" id="ARBA00023125"/>
    </source>
</evidence>
<evidence type="ECO:0000313" key="15">
    <source>
        <dbReference type="EMBL" id="PCS23850.1"/>
    </source>
</evidence>
<evidence type="ECO:0000256" key="10">
    <source>
        <dbReference type="ARBA" id="ARBA00023235"/>
    </source>
</evidence>
<evidence type="ECO:0000256" key="6">
    <source>
        <dbReference type="ARBA" id="ARBA00022806"/>
    </source>
</evidence>
<protein>
    <recommendedName>
        <fullName evidence="12">Replication restart protein PriA</fullName>
    </recommendedName>
    <alternativeName>
        <fullName evidence="12">ATP-dependent DNA helicase PriA</fullName>
        <ecNumber evidence="12">5.6.2.4</ecNumber>
    </alternativeName>
    <alternativeName>
        <fullName evidence="12">DNA 3'-5' helicase PriA</fullName>
    </alternativeName>
</protein>
<keyword evidence="5 12" id="KW-0378">Hydrolase</keyword>
<dbReference type="SUPFAM" id="SSF52540">
    <property type="entry name" value="P-loop containing nucleoside triphosphate hydrolases"/>
    <property type="match status" value="2"/>
</dbReference>
<dbReference type="GO" id="GO:0006269">
    <property type="term" value="P:DNA replication, synthesis of primer"/>
    <property type="evidence" value="ECO:0007669"/>
    <property type="project" value="UniProtKB-KW"/>
</dbReference>
<dbReference type="Proteomes" id="UP000219020">
    <property type="component" value="Unassembled WGS sequence"/>
</dbReference>
<dbReference type="FunFam" id="3.40.50.300:FF:000489">
    <property type="entry name" value="Primosome assembly protein PriA"/>
    <property type="match status" value="1"/>
</dbReference>
<dbReference type="InterPro" id="IPR041222">
    <property type="entry name" value="PriA_3primeBD"/>
</dbReference>